<dbReference type="SUPFAM" id="SSF109998">
    <property type="entry name" value="Triger factor/SurA peptide-binding domain-like"/>
    <property type="match status" value="1"/>
</dbReference>
<keyword evidence="3" id="KW-1185">Reference proteome</keyword>
<sequence>MSIYIFTGPTIASDEARNTLDAIYLPPAEQGDVYRVALKKPKIIGIIDGYFERVPSIWHKEILWAMSKGIHVYGSASMGALRAAELEQFGMIGVGKIFESFQKGTLEDDDEVAVIHGNEENHYQTLSDAMVNIRHTFAKAEAAKIISPATREILVKIAKNFHYPERKYQTILQKGGDEGLSKEELDLLNNWLPTGKVDKKHEDALLMLKKINGSLNDNLKPKKITYSFEYTETWDNLRRFSGELKIDSDANSDMILLNRIIDELRLDSEIYPKAFQGAMIRLLAIDETSRLNVTISDNMLQQTINKFRIERGLIKPIEFKNWLEEQHLTKDQFFQLIKSEARLQWMENLCLSDVMTQIPDYLRLHGLYSELCERAKSKQRLLESHGLENPQLAEVGLTEESLIKWYFDERLNHPIVEDIKQYTKGIGIEDLDEFIRMALREFCFLKYKKENQNS</sequence>
<dbReference type="Pfam" id="PF07812">
    <property type="entry name" value="TfuA"/>
    <property type="match status" value="1"/>
</dbReference>
<proteinExistence type="predicted"/>
<dbReference type="AlphaFoldDB" id="A0A1M5G3Y7"/>
<dbReference type="STRING" id="1194090.SAMN05443144_11675"/>
<dbReference type="OrthoDB" id="118811at2"/>
<dbReference type="InterPro" id="IPR027304">
    <property type="entry name" value="Trigger_fact/SurA_dom_sf"/>
</dbReference>
<reference evidence="2 3" key="1">
    <citation type="submission" date="2016-11" db="EMBL/GenBank/DDBJ databases">
        <authorList>
            <person name="Jaros S."/>
            <person name="Januszkiewicz K."/>
            <person name="Wedrychowicz H."/>
        </authorList>
    </citation>
    <scope>NUCLEOTIDE SEQUENCE [LARGE SCALE GENOMIC DNA]</scope>
    <source>
        <strain evidence="2 3">DSM 21986</strain>
    </source>
</reference>
<accession>A0A1M5G3Y7</accession>
<feature type="domain" description="TfuA-like core" evidence="1">
    <location>
        <begin position="48"/>
        <end position="166"/>
    </location>
</feature>
<dbReference type="EMBL" id="FQUS01000016">
    <property type="protein sequence ID" value="SHF98438.1"/>
    <property type="molecule type" value="Genomic_DNA"/>
</dbReference>
<evidence type="ECO:0000313" key="3">
    <source>
        <dbReference type="Proteomes" id="UP000184041"/>
    </source>
</evidence>
<protein>
    <recommendedName>
        <fullName evidence="1">TfuA-like core domain-containing protein</fullName>
    </recommendedName>
</protein>
<dbReference type="RefSeq" id="WP_073065994.1">
    <property type="nucleotide sequence ID" value="NZ_FQUS01000016.1"/>
</dbReference>
<name>A0A1M5G3Y7_9BACT</name>
<evidence type="ECO:0000259" key="1">
    <source>
        <dbReference type="Pfam" id="PF07812"/>
    </source>
</evidence>
<organism evidence="2 3">
    <name type="scientific">Fodinibius roseus</name>
    <dbReference type="NCBI Taxonomy" id="1194090"/>
    <lineage>
        <taxon>Bacteria</taxon>
        <taxon>Pseudomonadati</taxon>
        <taxon>Balneolota</taxon>
        <taxon>Balneolia</taxon>
        <taxon>Balneolales</taxon>
        <taxon>Balneolaceae</taxon>
        <taxon>Fodinibius</taxon>
    </lineage>
</organism>
<dbReference type="Proteomes" id="UP000184041">
    <property type="component" value="Unassembled WGS sequence"/>
</dbReference>
<dbReference type="InterPro" id="IPR012924">
    <property type="entry name" value="TfuA_core"/>
</dbReference>
<gene>
    <name evidence="2" type="ORF">SAMN05443144_11675</name>
</gene>
<evidence type="ECO:0000313" key="2">
    <source>
        <dbReference type="EMBL" id="SHF98438.1"/>
    </source>
</evidence>